<feature type="region of interest" description="Disordered" evidence="1">
    <location>
        <begin position="1"/>
        <end position="29"/>
    </location>
</feature>
<dbReference type="PANTHER" id="PTHR37938:SF1">
    <property type="entry name" value="BLL0215 PROTEIN"/>
    <property type="match status" value="1"/>
</dbReference>
<dbReference type="Pfam" id="PF03703">
    <property type="entry name" value="bPH_2"/>
    <property type="match status" value="1"/>
</dbReference>
<feature type="transmembrane region" description="Helical" evidence="2">
    <location>
        <begin position="94"/>
        <end position="114"/>
    </location>
</feature>
<evidence type="ECO:0000256" key="1">
    <source>
        <dbReference type="SAM" id="MobiDB-lite"/>
    </source>
</evidence>
<dbReference type="EMBL" id="MGFK01000038">
    <property type="protein sequence ID" value="OGM03414.1"/>
    <property type="molecule type" value="Genomic_DNA"/>
</dbReference>
<proteinExistence type="predicted"/>
<sequence>MGDIFVGEKHKEEEKAKEPNMTHEVKDPEKFHTKVEEDIKKAEKPITREHIPGHTHNPLSAYDYFPDNIDFETREREEKIVLFLRRHPITNLKWILVTVLLLIAPFFLGAFPLLDFLPGNFRFIAVLGWYLGTMAYILENFLSWYFNVYIVTDERIIDIDFNNLIYKEVSDANIDRIQDVTYKMGGVARTFFNYGDVEIQTASEVPNFEFAAVPQPDRVAKVLQDLRIEEEQEKLEGRVR</sequence>
<evidence type="ECO:0000313" key="5">
    <source>
        <dbReference type="Proteomes" id="UP000177091"/>
    </source>
</evidence>
<keyword evidence="2" id="KW-0812">Transmembrane</keyword>
<evidence type="ECO:0000259" key="3">
    <source>
        <dbReference type="Pfam" id="PF03703"/>
    </source>
</evidence>
<gene>
    <name evidence="4" type="ORF">A2112_01705</name>
</gene>
<evidence type="ECO:0000256" key="2">
    <source>
        <dbReference type="SAM" id="Phobius"/>
    </source>
</evidence>
<reference evidence="4 5" key="1">
    <citation type="journal article" date="2016" name="Nat. Commun.">
        <title>Thousands of microbial genomes shed light on interconnected biogeochemical processes in an aquifer system.</title>
        <authorList>
            <person name="Anantharaman K."/>
            <person name="Brown C.T."/>
            <person name="Hug L.A."/>
            <person name="Sharon I."/>
            <person name="Castelle C.J."/>
            <person name="Probst A.J."/>
            <person name="Thomas B.C."/>
            <person name="Singh A."/>
            <person name="Wilkins M.J."/>
            <person name="Karaoz U."/>
            <person name="Brodie E.L."/>
            <person name="Williams K.H."/>
            <person name="Hubbard S.S."/>
            <person name="Banfield J.F."/>
        </authorList>
    </citation>
    <scope>NUCLEOTIDE SEQUENCE [LARGE SCALE GENOMIC DNA]</scope>
</reference>
<feature type="transmembrane region" description="Helical" evidence="2">
    <location>
        <begin position="120"/>
        <end position="138"/>
    </location>
</feature>
<comment type="caution">
    <text evidence="4">The sequence shown here is derived from an EMBL/GenBank/DDBJ whole genome shotgun (WGS) entry which is preliminary data.</text>
</comment>
<dbReference type="AlphaFoldDB" id="A0A1F7WKQ3"/>
<feature type="domain" description="YdbS-like PH" evidence="3">
    <location>
        <begin position="164"/>
        <end position="221"/>
    </location>
</feature>
<protein>
    <recommendedName>
        <fullName evidence="3">YdbS-like PH domain-containing protein</fullName>
    </recommendedName>
</protein>
<keyword evidence="2" id="KW-0472">Membrane</keyword>
<accession>A0A1F7WKQ3</accession>
<dbReference type="PANTHER" id="PTHR37938">
    <property type="entry name" value="BLL0215 PROTEIN"/>
    <property type="match status" value="1"/>
</dbReference>
<dbReference type="InterPro" id="IPR005182">
    <property type="entry name" value="YdbS-like_PH"/>
</dbReference>
<dbReference type="Proteomes" id="UP000177091">
    <property type="component" value="Unassembled WGS sequence"/>
</dbReference>
<name>A0A1F7WKQ3_9BACT</name>
<organism evidence="4 5">
    <name type="scientific">Candidatus Woesebacteria bacterium GWA1_42_12</name>
    <dbReference type="NCBI Taxonomy" id="1802472"/>
    <lineage>
        <taxon>Bacteria</taxon>
        <taxon>Candidatus Woeseibacteriota</taxon>
    </lineage>
</organism>
<evidence type="ECO:0000313" key="4">
    <source>
        <dbReference type="EMBL" id="OGM03414.1"/>
    </source>
</evidence>
<keyword evidence="2" id="KW-1133">Transmembrane helix</keyword>